<dbReference type="SUPFAM" id="SSF56112">
    <property type="entry name" value="Protein kinase-like (PK-like)"/>
    <property type="match status" value="1"/>
</dbReference>
<comment type="caution">
    <text evidence="2">The sequence shown here is derived from an EMBL/GenBank/DDBJ whole genome shotgun (WGS) entry which is preliminary data.</text>
</comment>
<dbReference type="PROSITE" id="PS50011">
    <property type="entry name" value="PROTEIN_KINASE_DOM"/>
    <property type="match status" value="1"/>
</dbReference>
<dbReference type="AlphaFoldDB" id="A0A2W7HXB0"/>
<dbReference type="Pfam" id="PF00069">
    <property type="entry name" value="Pkinase"/>
    <property type="match status" value="1"/>
</dbReference>
<feature type="domain" description="Protein kinase" evidence="1">
    <location>
        <begin position="15"/>
        <end position="275"/>
    </location>
</feature>
<proteinExistence type="predicted"/>
<dbReference type="GO" id="GO:0005524">
    <property type="term" value="F:ATP binding"/>
    <property type="evidence" value="ECO:0007669"/>
    <property type="project" value="InterPro"/>
</dbReference>
<dbReference type="InterPro" id="IPR008271">
    <property type="entry name" value="Ser/Thr_kinase_AS"/>
</dbReference>
<evidence type="ECO:0000313" key="2">
    <source>
        <dbReference type="EMBL" id="PZV99835.1"/>
    </source>
</evidence>
<dbReference type="RefSeq" id="WP_111518717.1">
    <property type="nucleotide sequence ID" value="NZ_QKUB01000007.1"/>
</dbReference>
<dbReference type="Proteomes" id="UP000249646">
    <property type="component" value="Unassembled WGS sequence"/>
</dbReference>
<keyword evidence="3" id="KW-1185">Reference proteome</keyword>
<dbReference type="CDD" id="cd14014">
    <property type="entry name" value="STKc_PknB_like"/>
    <property type="match status" value="1"/>
</dbReference>
<dbReference type="OrthoDB" id="9788659at2"/>
<sequence>MLNELIEYENINKNFKDFSLISSNQKTAIYSCIYKKTNKKVVLKVLKKSNVDNKEKNRFKNECNLLKKINSENVIRMIGYFFKDDELYYAMEFFEFGTLRDLIKKQRLSFLDIVGIAIKICIGLRDIHNLNIIHRDLKPSNILVDLNKSILKIIDFGISINEVDYKVENSNKVIGSIHYLAPELILQSSRITKQVDIYAFGIILFEMICGHPPFYSNDYKEIMLNQINKNIPKLSNLDNKLLNQLQNIIDKCTKKNPLERYNDCNEIISDLKACLVD</sequence>
<gene>
    <name evidence="2" type="ORF">BCF89_10718</name>
</gene>
<organism evidence="2 3">
    <name type="scientific">Metamycoplasma auris</name>
    <dbReference type="NCBI Taxonomy" id="51363"/>
    <lineage>
        <taxon>Bacteria</taxon>
        <taxon>Bacillati</taxon>
        <taxon>Mycoplasmatota</taxon>
        <taxon>Mycoplasmoidales</taxon>
        <taxon>Metamycoplasmataceae</taxon>
        <taxon>Metamycoplasma</taxon>
    </lineage>
</organism>
<evidence type="ECO:0000259" key="1">
    <source>
        <dbReference type="PROSITE" id="PS50011"/>
    </source>
</evidence>
<name>A0A2W7HXB0_9BACT</name>
<evidence type="ECO:0000313" key="3">
    <source>
        <dbReference type="Proteomes" id="UP000249646"/>
    </source>
</evidence>
<dbReference type="EMBL" id="QKUB01000007">
    <property type="protein sequence ID" value="PZV99835.1"/>
    <property type="molecule type" value="Genomic_DNA"/>
</dbReference>
<reference evidence="2 3" key="1">
    <citation type="submission" date="2018-06" db="EMBL/GenBank/DDBJ databases">
        <title>Genomic Encyclopedia of Archaeal and Bacterial Type Strains, Phase II (KMG-II): from individual species to whole genera.</title>
        <authorList>
            <person name="Goeker M."/>
        </authorList>
    </citation>
    <scope>NUCLEOTIDE SEQUENCE [LARGE SCALE GENOMIC DNA]</scope>
    <source>
        <strain evidence="2 3">ATCC 51348</strain>
    </source>
</reference>
<dbReference type="PIRSF" id="PIRSF000654">
    <property type="entry name" value="Integrin-linked_kinase"/>
    <property type="match status" value="1"/>
</dbReference>
<keyword evidence="2" id="KW-0808">Transferase</keyword>
<protein>
    <submittedName>
        <fullName evidence="2">Serine/threonine-protein kinase</fullName>
    </submittedName>
</protein>
<dbReference type="InterPro" id="IPR011009">
    <property type="entry name" value="Kinase-like_dom_sf"/>
</dbReference>
<dbReference type="SMART" id="SM00220">
    <property type="entry name" value="S_TKc"/>
    <property type="match status" value="1"/>
</dbReference>
<dbReference type="InterPro" id="IPR000719">
    <property type="entry name" value="Prot_kinase_dom"/>
</dbReference>
<dbReference type="PROSITE" id="PS00108">
    <property type="entry name" value="PROTEIN_KINASE_ST"/>
    <property type="match status" value="1"/>
</dbReference>
<dbReference type="PANTHER" id="PTHR24345">
    <property type="entry name" value="SERINE/THREONINE-PROTEIN KINASE PLK"/>
    <property type="match status" value="1"/>
</dbReference>
<dbReference type="Gene3D" id="1.10.510.10">
    <property type="entry name" value="Transferase(Phosphotransferase) domain 1"/>
    <property type="match status" value="1"/>
</dbReference>
<keyword evidence="2" id="KW-0418">Kinase</keyword>
<dbReference type="GO" id="GO:0004672">
    <property type="term" value="F:protein kinase activity"/>
    <property type="evidence" value="ECO:0007669"/>
    <property type="project" value="InterPro"/>
</dbReference>
<accession>A0A2W7HXB0</accession>